<reference evidence="1" key="1">
    <citation type="submission" date="2022-08" db="EMBL/GenBank/DDBJ databases">
        <authorList>
            <consortium name="DOE Joint Genome Institute"/>
            <person name="Min B."/>
            <person name="Riley R."/>
            <person name="Sierra-Patev S."/>
            <person name="Naranjo-Ortiz M."/>
            <person name="Looney B."/>
            <person name="Konkel Z."/>
            <person name="Slot J.C."/>
            <person name="Sakamoto Y."/>
            <person name="Steenwyk J.L."/>
            <person name="Rokas A."/>
            <person name="Carro J."/>
            <person name="Camarero S."/>
            <person name="Ferreira P."/>
            <person name="Molpeceres G."/>
            <person name="Ruiz-Duenas F.J."/>
            <person name="Serrano A."/>
            <person name="Henrissat B."/>
            <person name="Drula E."/>
            <person name="Hughes K.W."/>
            <person name="Mata J.L."/>
            <person name="Ishikawa N.K."/>
            <person name="Vargas-Isla R."/>
            <person name="Ushijima S."/>
            <person name="Smith C.A."/>
            <person name="Ahrendt S."/>
            <person name="Andreopoulos W."/>
            <person name="He G."/>
            <person name="Labutti K."/>
            <person name="Lipzen A."/>
            <person name="Ng V."/>
            <person name="Sandor L."/>
            <person name="Barry K."/>
            <person name="Martinez A.T."/>
            <person name="Xiao Y."/>
            <person name="Gibbons J.G."/>
            <person name="Terashima K."/>
            <person name="Hibbett D.S."/>
            <person name="Grigoriev I.V."/>
        </authorList>
    </citation>
    <scope>NUCLEOTIDE SEQUENCE</scope>
    <source>
        <strain evidence="1">TFB9207</strain>
    </source>
</reference>
<dbReference type="EMBL" id="MU806854">
    <property type="protein sequence ID" value="KAJ3832781.1"/>
    <property type="molecule type" value="Genomic_DNA"/>
</dbReference>
<evidence type="ECO:0000313" key="1">
    <source>
        <dbReference type="EMBL" id="KAJ3832781.1"/>
    </source>
</evidence>
<comment type="caution">
    <text evidence="1">The sequence shown here is derived from an EMBL/GenBank/DDBJ whole genome shotgun (WGS) entry which is preliminary data.</text>
</comment>
<sequence length="467" mass="53159">MDLMRSYLPLPNELFCDITEYIAFTPELPDSPRFESFFKHPSPELLALSAANWQLRQICLPLLFANIKIRHDEDANQLKKHLALCVRFTKTLAIDNIKGRSNDLTQVGEQILSQILPQLEQLVDVKLPDCWYRRDLLKMILAHPTVSSVFVNEMPNVSMCNDDLSKVILADRTTTSDIALILPFINYLDHGMRIMSLRLESIDNQLTSHKFPGLQKIAIHYIVPASFSWLSPVLSTHPTLNELWLLDIEHDFLAHDTPPFLSSLIKESQGKDLQRFSYIWELGLRRARPIDGSSQAWHVMALGLTLRFSFVKPSSTETLGLVPSIFPKLEVLTIDFRAYRALYDIDELASILARFSSLSVLYLKYFFGDLNLNSGNKGLMRQVERDGSTDSLDELRARVKSAVLLPISRLAKQARTLESIHIDDIGHSEFDDHSPRKSWNVKGWLRVLNGNRDVGGTLSVTCIHPRS</sequence>
<evidence type="ECO:0000313" key="2">
    <source>
        <dbReference type="Proteomes" id="UP001163846"/>
    </source>
</evidence>
<proteinExistence type="predicted"/>
<dbReference type="Proteomes" id="UP001163846">
    <property type="component" value="Unassembled WGS sequence"/>
</dbReference>
<accession>A0AA38NY67</accession>
<gene>
    <name evidence="1" type="ORF">F5878DRAFT_729173</name>
</gene>
<protein>
    <submittedName>
        <fullName evidence="1">Uncharacterized protein</fullName>
    </submittedName>
</protein>
<dbReference type="AlphaFoldDB" id="A0AA38NY67"/>
<name>A0AA38NY67_9AGAR</name>
<organism evidence="1 2">
    <name type="scientific">Lentinula raphanica</name>
    <dbReference type="NCBI Taxonomy" id="153919"/>
    <lineage>
        <taxon>Eukaryota</taxon>
        <taxon>Fungi</taxon>
        <taxon>Dikarya</taxon>
        <taxon>Basidiomycota</taxon>
        <taxon>Agaricomycotina</taxon>
        <taxon>Agaricomycetes</taxon>
        <taxon>Agaricomycetidae</taxon>
        <taxon>Agaricales</taxon>
        <taxon>Marasmiineae</taxon>
        <taxon>Omphalotaceae</taxon>
        <taxon>Lentinula</taxon>
    </lineage>
</organism>
<keyword evidence="2" id="KW-1185">Reference proteome</keyword>